<keyword evidence="2" id="KW-1185">Reference proteome</keyword>
<organism evidence="1 2">
    <name type="scientific">Solimonas marina</name>
    <dbReference type="NCBI Taxonomy" id="2714601"/>
    <lineage>
        <taxon>Bacteria</taxon>
        <taxon>Pseudomonadati</taxon>
        <taxon>Pseudomonadota</taxon>
        <taxon>Gammaproteobacteria</taxon>
        <taxon>Nevskiales</taxon>
        <taxon>Nevskiaceae</taxon>
        <taxon>Solimonas</taxon>
    </lineage>
</organism>
<protein>
    <submittedName>
        <fullName evidence="1">Uncharacterized protein</fullName>
    </submittedName>
</protein>
<dbReference type="Proteomes" id="UP000653472">
    <property type="component" value="Unassembled WGS sequence"/>
</dbReference>
<gene>
    <name evidence="1" type="ORF">G7Y82_10115</name>
</gene>
<evidence type="ECO:0000313" key="2">
    <source>
        <dbReference type="Proteomes" id="UP000653472"/>
    </source>
</evidence>
<proteinExistence type="predicted"/>
<sequence length="121" mass="13911">MYVADAEAIKILSGYDSLLDAKLMSLGIYEDKNYVSVRIVIMARPSSKYSRVTLTFKDVVDFCFSYAKEYTFGNIEDLRFEVTEDGEFYISLDPDFSEPNKSTGDMDYVRSKNLFVELESK</sequence>
<reference evidence="1" key="1">
    <citation type="submission" date="2020-03" db="EMBL/GenBank/DDBJ databases">
        <title>Solimonas marina sp. nov., isolated from deep seawater of the Pacific Ocean.</title>
        <authorList>
            <person name="Liu X."/>
            <person name="Lai Q."/>
            <person name="Sun F."/>
            <person name="Gai Y."/>
            <person name="Li G."/>
            <person name="Shao Z."/>
        </authorList>
    </citation>
    <scope>NUCLEOTIDE SEQUENCE</scope>
    <source>
        <strain evidence="1">C16B3</strain>
    </source>
</reference>
<dbReference type="AlphaFoldDB" id="A0A970B6D5"/>
<comment type="caution">
    <text evidence="1">The sequence shown here is derived from an EMBL/GenBank/DDBJ whole genome shotgun (WGS) entry which is preliminary data.</text>
</comment>
<evidence type="ECO:0000313" key="1">
    <source>
        <dbReference type="EMBL" id="NKF22673.1"/>
    </source>
</evidence>
<name>A0A970B6D5_9GAMM</name>
<dbReference type="EMBL" id="JAAVXB010000004">
    <property type="protein sequence ID" value="NKF22673.1"/>
    <property type="molecule type" value="Genomic_DNA"/>
</dbReference>
<accession>A0A970B6D5</accession>
<dbReference type="RefSeq" id="WP_168147912.1">
    <property type="nucleotide sequence ID" value="NZ_JAAVXB010000004.1"/>
</dbReference>